<keyword evidence="3" id="KW-1185">Reference proteome</keyword>
<gene>
    <name evidence="2" type="ORF">EYS42_14315</name>
</gene>
<sequence length="182" mass="20713">MASFFFIDDHPTRAGRKSGAKAVPAGDTSSAKTDPAQTASADPAHGQWSTTSTLRKEVQPPTLFTRSEPQWRRWMTTAWHWLWDDEDLEEHPRVLRGLNQVKAEFLSVVWDLQSYAATNVRESITQSRSLRELWHLRATVFSVIATHRGQAEAHRRLESLDAHFPVRISAHVDTSSGRTARW</sequence>
<dbReference type="Proteomes" id="UP000292120">
    <property type="component" value="Unassembled WGS sequence"/>
</dbReference>
<dbReference type="EMBL" id="SIXI01000006">
    <property type="protein sequence ID" value="TBO28783.1"/>
    <property type="molecule type" value="Genomic_DNA"/>
</dbReference>
<comment type="caution">
    <text evidence="2">The sequence shown here is derived from an EMBL/GenBank/DDBJ whole genome shotgun (WGS) entry which is preliminary data.</text>
</comment>
<evidence type="ECO:0000313" key="2">
    <source>
        <dbReference type="EMBL" id="TBO28783.1"/>
    </source>
</evidence>
<protein>
    <submittedName>
        <fullName evidence="2">Uncharacterized protein</fullName>
    </submittedName>
</protein>
<reference evidence="2 3" key="1">
    <citation type="submission" date="2019-02" db="EMBL/GenBank/DDBJ databases">
        <title>Aquabacterium sp. strain KMB7.</title>
        <authorList>
            <person name="Chen W.-M."/>
        </authorList>
    </citation>
    <scope>NUCLEOTIDE SEQUENCE [LARGE SCALE GENOMIC DNA]</scope>
    <source>
        <strain evidence="2 3">KMB7</strain>
    </source>
</reference>
<evidence type="ECO:0000256" key="1">
    <source>
        <dbReference type="SAM" id="MobiDB-lite"/>
    </source>
</evidence>
<feature type="compositionally biased region" description="Polar residues" evidence="1">
    <location>
        <begin position="27"/>
        <end position="40"/>
    </location>
</feature>
<dbReference type="AlphaFoldDB" id="A0A4Q9GZT3"/>
<accession>A0A4Q9GZT3</accession>
<organism evidence="2 3">
    <name type="scientific">Aquabacterium lacunae</name>
    <dbReference type="NCBI Taxonomy" id="2528630"/>
    <lineage>
        <taxon>Bacteria</taxon>
        <taxon>Pseudomonadati</taxon>
        <taxon>Pseudomonadota</taxon>
        <taxon>Betaproteobacteria</taxon>
        <taxon>Burkholderiales</taxon>
        <taxon>Aquabacterium</taxon>
    </lineage>
</organism>
<dbReference type="RefSeq" id="WP_130968874.1">
    <property type="nucleotide sequence ID" value="NZ_SIXI01000006.1"/>
</dbReference>
<evidence type="ECO:0000313" key="3">
    <source>
        <dbReference type="Proteomes" id="UP000292120"/>
    </source>
</evidence>
<proteinExistence type="predicted"/>
<name>A0A4Q9GZT3_9BURK</name>
<feature type="region of interest" description="Disordered" evidence="1">
    <location>
        <begin position="13"/>
        <end position="61"/>
    </location>
</feature>
<dbReference type="OrthoDB" id="8687298at2"/>